<keyword evidence="1" id="KW-0472">Membrane</keyword>
<dbReference type="PANTHER" id="PTHR42709">
    <property type="entry name" value="ALKALINE PHOSPHATASE LIKE PROTEIN"/>
    <property type="match status" value="1"/>
</dbReference>
<feature type="transmembrane region" description="Helical" evidence="1">
    <location>
        <begin position="7"/>
        <end position="34"/>
    </location>
</feature>
<organism evidence="3">
    <name type="scientific">Thermofilum pendens</name>
    <dbReference type="NCBI Taxonomy" id="2269"/>
    <lineage>
        <taxon>Archaea</taxon>
        <taxon>Thermoproteota</taxon>
        <taxon>Thermoprotei</taxon>
        <taxon>Thermofilales</taxon>
        <taxon>Thermofilaceae</taxon>
        <taxon>Thermofilum</taxon>
    </lineage>
</organism>
<feature type="transmembrane region" description="Helical" evidence="1">
    <location>
        <begin position="95"/>
        <end position="114"/>
    </location>
</feature>
<gene>
    <name evidence="3" type="ORF">ENU21_00975</name>
</gene>
<feature type="transmembrane region" description="Helical" evidence="1">
    <location>
        <begin position="163"/>
        <end position="184"/>
    </location>
</feature>
<feature type="domain" description="VTT" evidence="2">
    <location>
        <begin position="42"/>
        <end position="153"/>
    </location>
</feature>
<dbReference type="PANTHER" id="PTHR42709:SF10">
    <property type="entry name" value="SNARE ASSOCIATED GOLGI PROTEIN"/>
    <property type="match status" value="1"/>
</dbReference>
<protein>
    <recommendedName>
        <fullName evidence="2">VTT domain-containing protein</fullName>
    </recommendedName>
</protein>
<keyword evidence="1" id="KW-1133">Transmembrane helix</keyword>
<proteinExistence type="predicted"/>
<name>A0A7C4H872_THEPE</name>
<accession>A0A7C4H872</accession>
<evidence type="ECO:0000313" key="3">
    <source>
        <dbReference type="EMBL" id="HGM46311.1"/>
    </source>
</evidence>
<comment type="caution">
    <text evidence="3">The sequence shown here is derived from an EMBL/GenBank/DDBJ whole genome shotgun (WGS) entry which is preliminary data.</text>
</comment>
<feature type="transmembrane region" description="Helical" evidence="1">
    <location>
        <begin position="134"/>
        <end position="156"/>
    </location>
</feature>
<dbReference type="AlphaFoldDB" id="A0A7C4H872"/>
<reference evidence="3" key="1">
    <citation type="journal article" date="2020" name="mSystems">
        <title>Genome- and Community-Level Interaction Insights into Carbon Utilization and Element Cycling Functions of Hydrothermarchaeota in Hydrothermal Sediment.</title>
        <authorList>
            <person name="Zhou Z."/>
            <person name="Liu Y."/>
            <person name="Xu W."/>
            <person name="Pan J."/>
            <person name="Luo Z.H."/>
            <person name="Li M."/>
        </authorList>
    </citation>
    <scope>NUCLEOTIDE SEQUENCE</scope>
    <source>
        <strain evidence="3">SpSt-649</strain>
    </source>
</reference>
<dbReference type="GO" id="GO:0005886">
    <property type="term" value="C:plasma membrane"/>
    <property type="evidence" value="ECO:0007669"/>
    <property type="project" value="TreeGrafter"/>
</dbReference>
<keyword evidence="1" id="KW-0812">Transmembrane</keyword>
<feature type="transmembrane region" description="Helical" evidence="1">
    <location>
        <begin position="54"/>
        <end position="74"/>
    </location>
</feature>
<evidence type="ECO:0000259" key="2">
    <source>
        <dbReference type="Pfam" id="PF09335"/>
    </source>
</evidence>
<dbReference type="EMBL" id="DTBQ01000028">
    <property type="protein sequence ID" value="HGM46311.1"/>
    <property type="molecule type" value="Genomic_DNA"/>
</dbReference>
<dbReference type="InterPro" id="IPR032816">
    <property type="entry name" value="VTT_dom"/>
</dbReference>
<dbReference type="InterPro" id="IPR051311">
    <property type="entry name" value="DedA_domain"/>
</dbReference>
<sequence>MYPLLRWLIDIASGIGGYLGIFVISIIGNLVPFFPIPYLAAVYFYASLLPQVNPFLVGVVSGTGAALGKLLVFYSSKLARNVVLSRETARRYEKLGRLIGNYGALGVFIFAATPSPDDVIIVPLGLMNYSPLKFFVGVLAGKIVISIATAGTGVVIRHIGGDIMTSFLLALAFFIVVMVVLYFFDWEEVLATLGESGLGGLFNRVRSEGLAAFMLRRTRGSGGPKAEQT</sequence>
<dbReference type="Pfam" id="PF09335">
    <property type="entry name" value="VTT_dom"/>
    <property type="match status" value="1"/>
</dbReference>
<evidence type="ECO:0000256" key="1">
    <source>
        <dbReference type="SAM" id="Phobius"/>
    </source>
</evidence>